<evidence type="ECO:0000313" key="4">
    <source>
        <dbReference type="EMBL" id="OQV23105.1"/>
    </source>
</evidence>
<feature type="transmembrane region" description="Helical" evidence="1">
    <location>
        <begin position="455"/>
        <end position="477"/>
    </location>
</feature>
<keyword evidence="1" id="KW-0472">Membrane</keyword>
<evidence type="ECO:0000259" key="3">
    <source>
        <dbReference type="SMART" id="SM00703"/>
    </source>
</evidence>
<feature type="transmembrane region" description="Helical" evidence="1">
    <location>
        <begin position="484"/>
        <end position="501"/>
    </location>
</feature>
<feature type="transmembrane region" description="Helical" evidence="1">
    <location>
        <begin position="339"/>
        <end position="367"/>
    </location>
</feature>
<feature type="signal peptide" evidence="2">
    <location>
        <begin position="1"/>
        <end position="23"/>
    </location>
</feature>
<dbReference type="PANTHER" id="PTHR11161:SF12">
    <property type="entry name" value="ACYLTRANSFERASE 3 DOMAIN-CONTAINING PROTEIN-RELATED"/>
    <property type="match status" value="1"/>
</dbReference>
<keyword evidence="2" id="KW-0732">Signal</keyword>
<dbReference type="EMBL" id="MTYJ01000014">
    <property type="protein sequence ID" value="OQV23105.1"/>
    <property type="molecule type" value="Genomic_DNA"/>
</dbReference>
<name>A0A1W0X6I4_HYPEX</name>
<proteinExistence type="predicted"/>
<feature type="transmembrane region" description="Helical" evidence="1">
    <location>
        <begin position="640"/>
        <end position="662"/>
    </location>
</feature>
<feature type="transmembrane region" description="Helical" evidence="1">
    <location>
        <begin position="299"/>
        <end position="319"/>
    </location>
</feature>
<evidence type="ECO:0000313" key="5">
    <source>
        <dbReference type="Proteomes" id="UP000192578"/>
    </source>
</evidence>
<feature type="transmembrane region" description="Helical" evidence="1">
    <location>
        <begin position="200"/>
        <end position="226"/>
    </location>
</feature>
<keyword evidence="5" id="KW-1185">Reference proteome</keyword>
<gene>
    <name evidence="4" type="ORF">BV898_03150</name>
</gene>
<feature type="chain" id="PRO_5013252485" evidence="2">
    <location>
        <begin position="24"/>
        <end position="713"/>
    </location>
</feature>
<dbReference type="PANTHER" id="PTHR11161">
    <property type="entry name" value="O-ACYLTRANSFERASE"/>
    <property type="match status" value="1"/>
</dbReference>
<dbReference type="Proteomes" id="UP000192578">
    <property type="component" value="Unassembled WGS sequence"/>
</dbReference>
<feature type="transmembrane region" description="Helical" evidence="1">
    <location>
        <begin position="607"/>
        <end position="628"/>
    </location>
</feature>
<feature type="transmembrane region" description="Helical" evidence="1">
    <location>
        <begin position="563"/>
        <end position="587"/>
    </location>
</feature>
<dbReference type="InterPro" id="IPR052728">
    <property type="entry name" value="O2_lipid_transport_reg"/>
</dbReference>
<dbReference type="OrthoDB" id="207378at2759"/>
<keyword evidence="1" id="KW-0812">Transmembrane</keyword>
<organism evidence="4 5">
    <name type="scientific">Hypsibius exemplaris</name>
    <name type="common">Freshwater tardigrade</name>
    <dbReference type="NCBI Taxonomy" id="2072580"/>
    <lineage>
        <taxon>Eukaryota</taxon>
        <taxon>Metazoa</taxon>
        <taxon>Ecdysozoa</taxon>
        <taxon>Tardigrada</taxon>
        <taxon>Eutardigrada</taxon>
        <taxon>Parachela</taxon>
        <taxon>Hypsibioidea</taxon>
        <taxon>Hypsibiidae</taxon>
        <taxon>Hypsibius</taxon>
    </lineage>
</organism>
<dbReference type="Pfam" id="PF20146">
    <property type="entry name" value="NRF"/>
    <property type="match status" value="1"/>
</dbReference>
<dbReference type="InterPro" id="IPR006621">
    <property type="entry name" value="Nose-resist-to-fluoxetine_N"/>
</dbReference>
<comment type="caution">
    <text evidence="4">The sequence shown here is derived from an EMBL/GenBank/DDBJ whole genome shotgun (WGS) entry which is preliminary data.</text>
</comment>
<dbReference type="SMART" id="SM00703">
    <property type="entry name" value="NRF"/>
    <property type="match status" value="1"/>
</dbReference>
<feature type="transmembrane region" description="Helical" evidence="1">
    <location>
        <begin position="682"/>
        <end position="704"/>
    </location>
</feature>
<accession>A0A1W0X6I4</accession>
<evidence type="ECO:0000256" key="1">
    <source>
        <dbReference type="SAM" id="Phobius"/>
    </source>
</evidence>
<sequence>MQNQFSIRLTVFVGIIFCQSSCAVETSLEKSLSSFPIAAIQNLLDPLHDGSFLNFTNDSPDIRRVSEPCLFDLVQLGKDLRARKSSAVQMIDSFGKVPSGLIRGHLQWFGAYDECLAVNKSSVNYCLTRLGSSDDLTAIQRSPALGTCLPRTCGSNDIELIVNVLIEAIAKLAKQSIPELDTLRSRSTVCELDNPWEGGAFLIMAVIAIFAVICTFGSILECCPGVTRIGHARRRSTFTRIVEDMEDDPLLTTTTENGETVKIDIEEEVVEEPLAFRAFQSFSFGASWRFFTDERPNEIPYLNGMLVASVWWVLIGKEFSLGELVYENAYDYFDGMKTFLGQLIVSSYLAGDTFLLISGLVLTYTILGRLERNGGRLNWAWLYIRRYLRLTPMYAVLLLGFVFLVPHVVDGPFPLLVGQDIGRNPILFCKQYWWTNMLYINNFVPLDTTQQCMDWTPFLAIEMQLFLITPPLVFLLYKCSKVGLAAIVSLIAGCLVANAVIEAQWGLPIAMFQVPLKHNDTYDPTFDYVGNKPYTRATPYLIGMMLGFLFLKKPVWQFPYPKFDIVFNIGCWISSCIVANKVIFGLYDEAYNSPTAVNMLGRVSWQMLSRLGYSASISWVIFACNYGYAGPIRDILEWKVWRPLSHLTYMVYLFHPLTLQLWLVTQRDPFYFNLINMTSFFFAQLISVYTISFIFGILIEFPLLRLERAIMRF</sequence>
<protein>
    <submittedName>
        <fullName evidence="4">Nose resistant to fluoxetine protein 6</fullName>
    </submittedName>
</protein>
<feature type="transmembrane region" description="Helical" evidence="1">
    <location>
        <begin position="534"/>
        <end position="551"/>
    </location>
</feature>
<dbReference type="AlphaFoldDB" id="A0A1W0X6I4"/>
<reference evidence="5" key="1">
    <citation type="submission" date="2017-01" db="EMBL/GenBank/DDBJ databases">
        <title>Comparative genomics of anhydrobiosis in the tardigrade Hypsibius dujardini.</title>
        <authorList>
            <person name="Yoshida Y."/>
            <person name="Koutsovoulos G."/>
            <person name="Laetsch D."/>
            <person name="Stevens L."/>
            <person name="Kumar S."/>
            <person name="Horikawa D."/>
            <person name="Ishino K."/>
            <person name="Komine S."/>
            <person name="Tomita M."/>
            <person name="Blaxter M."/>
            <person name="Arakawa K."/>
        </authorList>
    </citation>
    <scope>NUCLEOTIDE SEQUENCE [LARGE SCALE GENOMIC DNA]</scope>
    <source>
        <strain evidence="5">Z151</strain>
    </source>
</reference>
<keyword evidence="1" id="KW-1133">Transmembrane helix</keyword>
<evidence type="ECO:0000256" key="2">
    <source>
        <dbReference type="SAM" id="SignalP"/>
    </source>
</evidence>
<feature type="domain" description="Nose resistant-to-fluoxetine protein N-terminal" evidence="3">
    <location>
        <begin position="66"/>
        <end position="177"/>
    </location>
</feature>
<feature type="transmembrane region" description="Helical" evidence="1">
    <location>
        <begin position="387"/>
        <end position="409"/>
    </location>
</feature>